<evidence type="ECO:0000313" key="9">
    <source>
        <dbReference type="EMBL" id="QDU26698.1"/>
    </source>
</evidence>
<dbReference type="Pfam" id="PF02687">
    <property type="entry name" value="FtsX"/>
    <property type="match status" value="1"/>
</dbReference>
<gene>
    <name evidence="9" type="ORF">ETAA8_17790</name>
</gene>
<comment type="subcellular location">
    <subcellularLocation>
        <location evidence="1">Cell membrane</location>
        <topology evidence="1">Multi-pass membrane protein</topology>
    </subcellularLocation>
</comment>
<dbReference type="InterPro" id="IPR051125">
    <property type="entry name" value="ABC-4/HrtB_transporter"/>
</dbReference>
<dbReference type="GO" id="GO:0005886">
    <property type="term" value="C:plasma membrane"/>
    <property type="evidence" value="ECO:0007669"/>
    <property type="project" value="UniProtKB-SubCell"/>
</dbReference>
<evidence type="ECO:0000256" key="1">
    <source>
        <dbReference type="ARBA" id="ARBA00004651"/>
    </source>
</evidence>
<feature type="transmembrane region" description="Helical" evidence="6">
    <location>
        <begin position="306"/>
        <end position="333"/>
    </location>
</feature>
<proteinExistence type="predicted"/>
<keyword evidence="9" id="KW-0449">Lipoprotein</keyword>
<sequence>MFRLRLLPWEYGVRNLLRRPARSALTLGALSTVVLLVFVVVAFIRGLESSLAVSGQPNVVLVYSINAAEDIENSAIPARSASLLSASLEGVEKQFGVTRISPELYVGTRISLRENDPPMFGIVRGVSHAAPLVRRQVQVTEGHWPGPGEVIVGKLVAAKLSCQASDLEIGKTIRFDGREWKIAGHFAANGAAFESEIWVPLTDFQNALKRQDLSLVAIGMADGSSPSDVELFCKERYDLELQAIGEVKYYASLQKHYQPVRMLGWLVVLLVAGAGVFAGLNTMYGSVMGRVRELATLQAVGYRRRAIVASLIQEAVLLSTSASLVAAVVAIFVINGTAVRFTMGAFALRVDSVAILVGCGTGLLLGVFGAIPPAWKAMQHSVVDGLKAV</sequence>
<feature type="domain" description="ABC3 transporter permease C-terminal" evidence="7">
    <location>
        <begin position="266"/>
        <end position="381"/>
    </location>
</feature>
<evidence type="ECO:0000256" key="6">
    <source>
        <dbReference type="SAM" id="Phobius"/>
    </source>
</evidence>
<keyword evidence="10" id="KW-1185">Reference proteome</keyword>
<evidence type="ECO:0000256" key="5">
    <source>
        <dbReference type="ARBA" id="ARBA00023136"/>
    </source>
</evidence>
<evidence type="ECO:0000256" key="4">
    <source>
        <dbReference type="ARBA" id="ARBA00022989"/>
    </source>
</evidence>
<keyword evidence="3 6" id="KW-0812">Transmembrane</keyword>
<feature type="domain" description="MacB-like periplasmic core" evidence="8">
    <location>
        <begin position="23"/>
        <end position="229"/>
    </location>
</feature>
<evidence type="ECO:0000256" key="3">
    <source>
        <dbReference type="ARBA" id="ARBA00022692"/>
    </source>
</evidence>
<evidence type="ECO:0000313" key="10">
    <source>
        <dbReference type="Proteomes" id="UP000315017"/>
    </source>
</evidence>
<evidence type="ECO:0000259" key="7">
    <source>
        <dbReference type="Pfam" id="PF02687"/>
    </source>
</evidence>
<dbReference type="InterPro" id="IPR003838">
    <property type="entry name" value="ABC3_permease_C"/>
</dbReference>
<keyword evidence="5 6" id="KW-0472">Membrane</keyword>
<dbReference type="Pfam" id="PF12704">
    <property type="entry name" value="MacB_PCD"/>
    <property type="match status" value="1"/>
</dbReference>
<dbReference type="OrthoDB" id="248483at2"/>
<dbReference type="EMBL" id="CP036274">
    <property type="protein sequence ID" value="QDU26698.1"/>
    <property type="molecule type" value="Genomic_DNA"/>
</dbReference>
<dbReference type="InterPro" id="IPR025857">
    <property type="entry name" value="MacB_PCD"/>
</dbReference>
<evidence type="ECO:0000256" key="2">
    <source>
        <dbReference type="ARBA" id="ARBA00022475"/>
    </source>
</evidence>
<dbReference type="PANTHER" id="PTHR43738">
    <property type="entry name" value="ABC TRANSPORTER, MEMBRANE PROTEIN"/>
    <property type="match status" value="1"/>
</dbReference>
<dbReference type="RefSeq" id="WP_145087482.1">
    <property type="nucleotide sequence ID" value="NZ_CP036274.1"/>
</dbReference>
<organism evidence="9 10">
    <name type="scientific">Anatilimnocola aggregata</name>
    <dbReference type="NCBI Taxonomy" id="2528021"/>
    <lineage>
        <taxon>Bacteria</taxon>
        <taxon>Pseudomonadati</taxon>
        <taxon>Planctomycetota</taxon>
        <taxon>Planctomycetia</taxon>
        <taxon>Pirellulales</taxon>
        <taxon>Pirellulaceae</taxon>
        <taxon>Anatilimnocola</taxon>
    </lineage>
</organism>
<keyword evidence="4 6" id="KW-1133">Transmembrane helix</keyword>
<reference evidence="9 10" key="1">
    <citation type="submission" date="2019-02" db="EMBL/GenBank/DDBJ databases">
        <title>Deep-cultivation of Planctomycetes and their phenomic and genomic characterization uncovers novel biology.</title>
        <authorList>
            <person name="Wiegand S."/>
            <person name="Jogler M."/>
            <person name="Boedeker C."/>
            <person name="Pinto D."/>
            <person name="Vollmers J."/>
            <person name="Rivas-Marin E."/>
            <person name="Kohn T."/>
            <person name="Peeters S.H."/>
            <person name="Heuer A."/>
            <person name="Rast P."/>
            <person name="Oberbeckmann S."/>
            <person name="Bunk B."/>
            <person name="Jeske O."/>
            <person name="Meyerdierks A."/>
            <person name="Storesund J.E."/>
            <person name="Kallscheuer N."/>
            <person name="Luecker S."/>
            <person name="Lage O.M."/>
            <person name="Pohl T."/>
            <person name="Merkel B.J."/>
            <person name="Hornburger P."/>
            <person name="Mueller R.-W."/>
            <person name="Bruemmer F."/>
            <person name="Labrenz M."/>
            <person name="Spormann A.M."/>
            <person name="Op den Camp H."/>
            <person name="Overmann J."/>
            <person name="Amann R."/>
            <person name="Jetten M.S.M."/>
            <person name="Mascher T."/>
            <person name="Medema M.H."/>
            <person name="Devos D.P."/>
            <person name="Kaster A.-K."/>
            <person name="Ovreas L."/>
            <person name="Rohde M."/>
            <person name="Galperin M.Y."/>
            <person name="Jogler C."/>
        </authorList>
    </citation>
    <scope>NUCLEOTIDE SEQUENCE [LARGE SCALE GENOMIC DNA]</scope>
    <source>
        <strain evidence="9 10">ETA_A8</strain>
    </source>
</reference>
<feature type="transmembrane region" description="Helical" evidence="6">
    <location>
        <begin position="262"/>
        <end position="285"/>
    </location>
</feature>
<protein>
    <submittedName>
        <fullName evidence="9">Outer membrane-specific lipoprotein transporter subunit LolE</fullName>
    </submittedName>
</protein>
<feature type="transmembrane region" description="Helical" evidence="6">
    <location>
        <begin position="21"/>
        <end position="44"/>
    </location>
</feature>
<dbReference type="KEGG" id="aagg:ETAA8_17790"/>
<evidence type="ECO:0000259" key="8">
    <source>
        <dbReference type="Pfam" id="PF12704"/>
    </source>
</evidence>
<dbReference type="Proteomes" id="UP000315017">
    <property type="component" value="Chromosome"/>
</dbReference>
<feature type="transmembrane region" description="Helical" evidence="6">
    <location>
        <begin position="353"/>
        <end position="371"/>
    </location>
</feature>
<dbReference type="PANTHER" id="PTHR43738:SF3">
    <property type="entry name" value="ABC TRANSPORTER PERMEASE"/>
    <property type="match status" value="1"/>
</dbReference>
<dbReference type="AlphaFoldDB" id="A0A517Y8Y6"/>
<keyword evidence="2" id="KW-1003">Cell membrane</keyword>
<name>A0A517Y8Y6_9BACT</name>
<accession>A0A517Y8Y6</accession>